<dbReference type="PANTHER" id="PTHR12366:SF29">
    <property type="entry name" value="ASPARTYL BETA-HYDROXYLASE, ISOFORM L"/>
    <property type="match status" value="1"/>
</dbReference>
<dbReference type="PANTHER" id="PTHR12366">
    <property type="entry name" value="ASPARTYL/ASPARAGINYL BETA-HYDROXYLASE"/>
    <property type="match status" value="1"/>
</dbReference>
<protein>
    <submittedName>
        <fullName evidence="2">Tetratricopeptide repeat protein</fullName>
    </submittedName>
</protein>
<dbReference type="Proteomes" id="UP000887564">
    <property type="component" value="Unplaced"/>
</dbReference>
<evidence type="ECO:0000313" key="1">
    <source>
        <dbReference type="Proteomes" id="UP000887564"/>
    </source>
</evidence>
<dbReference type="SUPFAM" id="SSF48452">
    <property type="entry name" value="TPR-like"/>
    <property type="match status" value="1"/>
</dbReference>
<name>A0A914RGU3_PAREQ</name>
<dbReference type="InterPro" id="IPR011990">
    <property type="entry name" value="TPR-like_helical_dom_sf"/>
</dbReference>
<dbReference type="GO" id="GO:0062101">
    <property type="term" value="F:peptidyl-aspartic acid 3-dioxygenase activity"/>
    <property type="evidence" value="ECO:0007669"/>
    <property type="project" value="InterPro"/>
</dbReference>
<reference evidence="2" key="1">
    <citation type="submission" date="2022-11" db="UniProtKB">
        <authorList>
            <consortium name="WormBaseParasite"/>
        </authorList>
    </citation>
    <scope>IDENTIFICATION</scope>
</reference>
<keyword evidence="1" id="KW-1185">Reference proteome</keyword>
<sequence>MRKRLFQHDYRGAFAIFDNILRHNPDSPRAHFGKARAFDIRSEMDADKAFLDMAINEYQEVLDCDDTPDALFRYCFYTRSLTSIKYLSGCCQSSGSFY</sequence>
<dbReference type="WBParaSite" id="PEQ_0000554001-mRNA-1">
    <property type="protein sequence ID" value="PEQ_0000554001-mRNA-1"/>
    <property type="gene ID" value="PEQ_0000554001"/>
</dbReference>
<dbReference type="Gene3D" id="1.25.40.10">
    <property type="entry name" value="Tetratricopeptide repeat domain"/>
    <property type="match status" value="1"/>
</dbReference>
<proteinExistence type="predicted"/>
<dbReference type="InterPro" id="IPR039038">
    <property type="entry name" value="ASPH"/>
</dbReference>
<organism evidence="1 2">
    <name type="scientific">Parascaris equorum</name>
    <name type="common">Equine roundworm</name>
    <dbReference type="NCBI Taxonomy" id="6256"/>
    <lineage>
        <taxon>Eukaryota</taxon>
        <taxon>Metazoa</taxon>
        <taxon>Ecdysozoa</taxon>
        <taxon>Nematoda</taxon>
        <taxon>Chromadorea</taxon>
        <taxon>Rhabditida</taxon>
        <taxon>Spirurina</taxon>
        <taxon>Ascaridomorpha</taxon>
        <taxon>Ascaridoidea</taxon>
        <taxon>Ascarididae</taxon>
        <taxon>Parascaris</taxon>
    </lineage>
</organism>
<accession>A0A914RGU3</accession>
<dbReference type="GO" id="GO:0005783">
    <property type="term" value="C:endoplasmic reticulum"/>
    <property type="evidence" value="ECO:0007669"/>
    <property type="project" value="TreeGrafter"/>
</dbReference>
<evidence type="ECO:0000313" key="2">
    <source>
        <dbReference type="WBParaSite" id="PEQ_0000554001-mRNA-1"/>
    </source>
</evidence>
<dbReference type="AlphaFoldDB" id="A0A914RGU3"/>